<comment type="caution">
    <text evidence="2">The sequence shown here is derived from an EMBL/GenBank/DDBJ whole genome shotgun (WGS) entry which is preliminary data.</text>
</comment>
<dbReference type="PANTHER" id="PTHR22916:SF3">
    <property type="entry name" value="UDP-GLCNAC:BETAGAL BETA-1,3-N-ACETYLGLUCOSAMINYLTRANSFERASE-LIKE PROTEIN 1"/>
    <property type="match status" value="1"/>
</dbReference>
<dbReference type="InterPro" id="IPR029044">
    <property type="entry name" value="Nucleotide-diphossugar_trans"/>
</dbReference>
<name>A0ABQ1LXH9_9BACT</name>
<dbReference type="EMBL" id="BMFD01000002">
    <property type="protein sequence ID" value="GGC31665.1"/>
    <property type="molecule type" value="Genomic_DNA"/>
</dbReference>
<dbReference type="Gene3D" id="3.90.550.10">
    <property type="entry name" value="Spore Coat Polysaccharide Biosynthesis Protein SpsA, Chain A"/>
    <property type="match status" value="1"/>
</dbReference>
<dbReference type="SUPFAM" id="SSF53448">
    <property type="entry name" value="Nucleotide-diphospho-sugar transferases"/>
    <property type="match status" value="1"/>
</dbReference>
<dbReference type="PANTHER" id="PTHR22916">
    <property type="entry name" value="GLYCOSYLTRANSFERASE"/>
    <property type="match status" value="1"/>
</dbReference>
<dbReference type="RefSeq" id="WP_188440001.1">
    <property type="nucleotide sequence ID" value="NZ_BMFD01000002.1"/>
</dbReference>
<proteinExistence type="predicted"/>
<evidence type="ECO:0000313" key="2">
    <source>
        <dbReference type="EMBL" id="GGC31665.1"/>
    </source>
</evidence>
<dbReference type="InterPro" id="IPR001173">
    <property type="entry name" value="Glyco_trans_2-like"/>
</dbReference>
<reference evidence="3" key="1">
    <citation type="journal article" date="2019" name="Int. J. Syst. Evol. Microbiol.">
        <title>The Global Catalogue of Microorganisms (GCM) 10K type strain sequencing project: providing services to taxonomists for standard genome sequencing and annotation.</title>
        <authorList>
            <consortium name="The Broad Institute Genomics Platform"/>
            <consortium name="The Broad Institute Genome Sequencing Center for Infectious Disease"/>
            <person name="Wu L."/>
            <person name="Ma J."/>
        </authorList>
    </citation>
    <scope>NUCLEOTIDE SEQUENCE [LARGE SCALE GENOMIC DNA]</scope>
    <source>
        <strain evidence="3">CGMCC 1.12479</strain>
    </source>
</reference>
<evidence type="ECO:0000259" key="1">
    <source>
        <dbReference type="Pfam" id="PF00535"/>
    </source>
</evidence>
<keyword evidence="3" id="KW-1185">Reference proteome</keyword>
<sequence>MNPLVSILIPNYNKAPFLRETLDSVLKQSYIYWECIIVDDHSTDGSWKILEEYAEKDSRFHLFKRPEDRMAGGNAARNYAFEMSKGEFINWLDSDDILIEDKIEKQLEILIDSDYDFVLTSLQNFDDALIKSEFVFEVDKKKRPIKYLKGSFWFQTSLPLFKRTFLLSLEKLFDEGLRRNQEGELFTRILLTKPEIFFINEIKVIRRIDDQSISSNYLNLTLQEKIKIDYPAKISLFNSFKKNFFLGSEERDFFVTWFIFFIQYSDFNRKELFEAFIVSIFYGNQRQRLLAIKSYFYRIFHGK</sequence>
<dbReference type="CDD" id="cd00761">
    <property type="entry name" value="Glyco_tranf_GTA_type"/>
    <property type="match status" value="1"/>
</dbReference>
<dbReference type="Proteomes" id="UP000635885">
    <property type="component" value="Unassembled WGS sequence"/>
</dbReference>
<accession>A0ABQ1LXH9</accession>
<feature type="domain" description="Glycosyltransferase 2-like" evidence="1">
    <location>
        <begin position="6"/>
        <end position="128"/>
    </location>
</feature>
<evidence type="ECO:0000313" key="3">
    <source>
        <dbReference type="Proteomes" id="UP000635885"/>
    </source>
</evidence>
<organism evidence="2 3">
    <name type="scientific">Belliella aquatica</name>
    <dbReference type="NCBI Taxonomy" id="1323734"/>
    <lineage>
        <taxon>Bacteria</taxon>
        <taxon>Pseudomonadati</taxon>
        <taxon>Bacteroidota</taxon>
        <taxon>Cytophagia</taxon>
        <taxon>Cytophagales</taxon>
        <taxon>Cyclobacteriaceae</taxon>
        <taxon>Belliella</taxon>
    </lineage>
</organism>
<dbReference type="Pfam" id="PF00535">
    <property type="entry name" value="Glycos_transf_2"/>
    <property type="match status" value="1"/>
</dbReference>
<gene>
    <name evidence="2" type="ORF">GCM10010993_08270</name>
</gene>
<protein>
    <recommendedName>
        <fullName evidence="1">Glycosyltransferase 2-like domain-containing protein</fullName>
    </recommendedName>
</protein>